<dbReference type="PANTHER" id="PTHR31157">
    <property type="entry name" value="SCP DOMAIN-CONTAINING PROTEIN"/>
    <property type="match status" value="1"/>
</dbReference>
<dbReference type="PANTHER" id="PTHR31157:SF1">
    <property type="entry name" value="SCP DOMAIN-CONTAINING PROTEIN"/>
    <property type="match status" value="1"/>
</dbReference>
<proteinExistence type="predicted"/>
<sequence>MKKQLLTTAFAATLLFSTTSLQAQAKSFIDVPTTHWAHAPIDTISNAGLISGYDDGTYRLNQPVTRAQSAKIVALAVKAKPTEDYILAYKDVTQAHGSYNHIKALTQRGVFPNNEAFNPNTPLKRGEMAKMIAIAYNIILDDNDLISFKDVTKTNANHKYITAIAELGITTTKQGGEFLPDEPVSRAHMAAFVTRAMEFDAKRKTGEIYYDKAKKQYMEKVYSIPEAPPVAMVDSYTIQTITLVNKERQQKKAAKLAHDKALSAIAQKKAEDMANNNYFAHQSPTYGSVGQMLDRFKYDWTAYGENIAKGYTTSDSVVAGWVNSPGHYKNIMESTFTNIGSGYATDKDGTTYWVHIFSRK</sequence>
<dbReference type="CDD" id="cd05379">
    <property type="entry name" value="CAP_bacterial"/>
    <property type="match status" value="1"/>
</dbReference>
<feature type="chain" id="PRO_5045702327" evidence="1">
    <location>
        <begin position="26"/>
        <end position="360"/>
    </location>
</feature>
<reference evidence="3 4" key="1">
    <citation type="submission" date="2023-06" db="EMBL/GenBank/DDBJ databases">
        <title>Sporosarcina sp. nov., isolated from Korean tranditional fermented seafood 'Jeotgal'.</title>
        <authorList>
            <person name="Yang A.I."/>
            <person name="Shin N.-R."/>
        </authorList>
    </citation>
    <scope>NUCLEOTIDE SEQUENCE [LARGE SCALE GENOMIC DNA]</scope>
    <source>
        <strain evidence="3 4">T2O-4</strain>
    </source>
</reference>
<evidence type="ECO:0000313" key="3">
    <source>
        <dbReference type="EMBL" id="WOV88037.1"/>
    </source>
</evidence>
<evidence type="ECO:0000256" key="1">
    <source>
        <dbReference type="SAM" id="SignalP"/>
    </source>
</evidence>
<feature type="domain" description="SLH" evidence="2">
    <location>
        <begin position="88"/>
        <end position="143"/>
    </location>
</feature>
<evidence type="ECO:0000313" key="4">
    <source>
        <dbReference type="Proteomes" id="UP001303902"/>
    </source>
</evidence>
<dbReference type="Pfam" id="PF00395">
    <property type="entry name" value="SLH"/>
    <property type="match status" value="3"/>
</dbReference>
<dbReference type="Pfam" id="PF00188">
    <property type="entry name" value="CAP"/>
    <property type="match status" value="1"/>
</dbReference>
<keyword evidence="4" id="KW-1185">Reference proteome</keyword>
<evidence type="ECO:0000259" key="2">
    <source>
        <dbReference type="PROSITE" id="PS51272"/>
    </source>
</evidence>
<dbReference type="InterPro" id="IPR014044">
    <property type="entry name" value="CAP_dom"/>
</dbReference>
<accession>A0ABZ0L729</accession>
<feature type="domain" description="SLH" evidence="2">
    <location>
        <begin position="144"/>
        <end position="207"/>
    </location>
</feature>
<feature type="domain" description="SLH" evidence="2">
    <location>
        <begin position="24"/>
        <end position="87"/>
    </location>
</feature>
<dbReference type="Proteomes" id="UP001303902">
    <property type="component" value="Chromosome"/>
</dbReference>
<dbReference type="InterPro" id="IPR001119">
    <property type="entry name" value="SLH_dom"/>
</dbReference>
<gene>
    <name evidence="3" type="ORF">QWT69_02640</name>
</gene>
<dbReference type="InterPro" id="IPR035940">
    <property type="entry name" value="CAP_sf"/>
</dbReference>
<name>A0ABZ0L729_9BACL</name>
<organism evidence="3 4">
    <name type="scientific">Sporosarcina oncorhynchi</name>
    <dbReference type="NCBI Taxonomy" id="3056444"/>
    <lineage>
        <taxon>Bacteria</taxon>
        <taxon>Bacillati</taxon>
        <taxon>Bacillota</taxon>
        <taxon>Bacilli</taxon>
        <taxon>Bacillales</taxon>
        <taxon>Caryophanaceae</taxon>
        <taxon>Sporosarcina</taxon>
    </lineage>
</organism>
<feature type="signal peptide" evidence="1">
    <location>
        <begin position="1"/>
        <end position="25"/>
    </location>
</feature>
<dbReference type="EMBL" id="CP129118">
    <property type="protein sequence ID" value="WOV88037.1"/>
    <property type="molecule type" value="Genomic_DNA"/>
</dbReference>
<dbReference type="RefSeq" id="WP_317968699.1">
    <property type="nucleotide sequence ID" value="NZ_CP129118.1"/>
</dbReference>
<dbReference type="SUPFAM" id="SSF55797">
    <property type="entry name" value="PR-1-like"/>
    <property type="match status" value="1"/>
</dbReference>
<protein>
    <submittedName>
        <fullName evidence="3">S-layer homology domain-containing protein</fullName>
    </submittedName>
</protein>
<keyword evidence="1" id="KW-0732">Signal</keyword>
<dbReference type="PROSITE" id="PS51272">
    <property type="entry name" value="SLH"/>
    <property type="match status" value="3"/>
</dbReference>
<dbReference type="Gene3D" id="3.40.33.10">
    <property type="entry name" value="CAP"/>
    <property type="match status" value="1"/>
</dbReference>